<dbReference type="CDD" id="cd12381">
    <property type="entry name" value="RRM4_I_PABPs"/>
    <property type="match status" value="1"/>
</dbReference>
<evidence type="ECO:0000259" key="4">
    <source>
        <dbReference type="PROSITE" id="PS50102"/>
    </source>
</evidence>
<dbReference type="PROSITE" id="PS50102">
    <property type="entry name" value="RRM"/>
    <property type="match status" value="1"/>
</dbReference>
<reference evidence="5" key="1">
    <citation type="submission" date="2025-08" db="UniProtKB">
        <authorList>
            <consortium name="Ensembl"/>
        </authorList>
    </citation>
    <scope>IDENTIFICATION</scope>
</reference>
<keyword evidence="1" id="KW-0677">Repeat</keyword>
<keyword evidence="2 3" id="KW-0694">RNA-binding</keyword>
<reference evidence="5" key="2">
    <citation type="submission" date="2025-09" db="UniProtKB">
        <authorList>
            <consortium name="Ensembl"/>
        </authorList>
    </citation>
    <scope>IDENTIFICATION</scope>
</reference>
<dbReference type="Proteomes" id="UP000261580">
    <property type="component" value="Unassembled WGS sequence"/>
</dbReference>
<feature type="domain" description="RRM" evidence="4">
    <location>
        <begin position="44"/>
        <end position="120"/>
    </location>
</feature>
<dbReference type="STRING" id="32507.ENSNBRP00000012909"/>
<dbReference type="GO" id="GO:0003723">
    <property type="term" value="F:RNA binding"/>
    <property type="evidence" value="ECO:0007669"/>
    <property type="project" value="UniProtKB-UniRule"/>
</dbReference>
<dbReference type="Gene3D" id="3.30.70.330">
    <property type="match status" value="1"/>
</dbReference>
<dbReference type="InterPro" id="IPR035979">
    <property type="entry name" value="RBD_domain_sf"/>
</dbReference>
<protein>
    <submittedName>
        <fullName evidence="5">Poly(A) binding protein, cytoplasmic 4 (inducible form)</fullName>
    </submittedName>
</protein>
<dbReference type="InterPro" id="IPR012677">
    <property type="entry name" value="Nucleotide-bd_a/b_plait_sf"/>
</dbReference>
<proteinExistence type="predicted"/>
<dbReference type="AlphaFoldDB" id="A0A3Q4MKH2"/>
<dbReference type="SMART" id="SM00360">
    <property type="entry name" value="RRM"/>
    <property type="match status" value="1"/>
</dbReference>
<evidence type="ECO:0000256" key="1">
    <source>
        <dbReference type="ARBA" id="ARBA00022737"/>
    </source>
</evidence>
<evidence type="ECO:0000313" key="5">
    <source>
        <dbReference type="Ensembl" id="ENSNBRP00000012909.1"/>
    </source>
</evidence>
<dbReference type="OMA" id="WIFDIAT"/>
<dbReference type="Ensembl" id="ENSNBRT00000013274.1">
    <property type="protein sequence ID" value="ENSNBRP00000012909.1"/>
    <property type="gene ID" value="ENSNBRG00000010047.1"/>
</dbReference>
<dbReference type="PANTHER" id="PTHR24012">
    <property type="entry name" value="RNA BINDING PROTEIN"/>
    <property type="match status" value="1"/>
</dbReference>
<dbReference type="GeneTree" id="ENSGT00940000154788"/>
<evidence type="ECO:0000256" key="2">
    <source>
        <dbReference type="ARBA" id="ARBA00022884"/>
    </source>
</evidence>
<keyword evidence="6" id="KW-1185">Reference proteome</keyword>
<evidence type="ECO:0000256" key="3">
    <source>
        <dbReference type="PROSITE-ProRule" id="PRU00176"/>
    </source>
</evidence>
<name>A0A3Q4MKH2_NEOBR</name>
<evidence type="ECO:0000313" key="6">
    <source>
        <dbReference type="Proteomes" id="UP000261580"/>
    </source>
</evidence>
<dbReference type="Pfam" id="PF00076">
    <property type="entry name" value="RRM_1"/>
    <property type="match status" value="1"/>
</dbReference>
<dbReference type="InterPro" id="IPR000504">
    <property type="entry name" value="RRM_dom"/>
</dbReference>
<sequence>MNGTELNGKTVFVGRAQKKMERQAELKRKVEQLKQERISRYQGVNLYIKNLDDTIDDEKLRKEFSPFGSITSAKVMLEEGRSKGFGFVCFSSPEEATKAVTEMNGRIVGSKPLYVALAQRKEERKAHLTNQYMQRIAGMRAMPANAIINQFQPTSGYFMPAVPQVQAPDLSPTEQPFLITEDKTEGTDPQTKQQLKVTAVTAWPSISRDETKPLMIFMGSSLSAVIDFSSKY</sequence>
<dbReference type="FunFam" id="3.30.70.330:FF:000042">
    <property type="entry name" value="Polyadenylate-binding protein"/>
    <property type="match status" value="1"/>
</dbReference>
<accession>A0A3Q4MKH2</accession>
<organism evidence="5 6">
    <name type="scientific">Neolamprologus brichardi</name>
    <name type="common">Fairy cichlid</name>
    <name type="synonym">Lamprologus brichardi</name>
    <dbReference type="NCBI Taxonomy" id="32507"/>
    <lineage>
        <taxon>Eukaryota</taxon>
        <taxon>Metazoa</taxon>
        <taxon>Chordata</taxon>
        <taxon>Craniata</taxon>
        <taxon>Vertebrata</taxon>
        <taxon>Euteleostomi</taxon>
        <taxon>Actinopterygii</taxon>
        <taxon>Neopterygii</taxon>
        <taxon>Teleostei</taxon>
        <taxon>Neoteleostei</taxon>
        <taxon>Acanthomorphata</taxon>
        <taxon>Ovalentaria</taxon>
        <taxon>Cichlomorphae</taxon>
        <taxon>Cichliformes</taxon>
        <taxon>Cichlidae</taxon>
        <taxon>African cichlids</taxon>
        <taxon>Pseudocrenilabrinae</taxon>
        <taxon>Lamprologini</taxon>
        <taxon>Neolamprologus</taxon>
    </lineage>
</organism>
<dbReference type="Bgee" id="ENSNBRG00000010047">
    <property type="expression patterns" value="Expressed in muscle tissue and 9 other cell types or tissues"/>
</dbReference>
<dbReference type="SUPFAM" id="SSF54928">
    <property type="entry name" value="RNA-binding domain, RBD"/>
    <property type="match status" value="1"/>
</dbReference>